<evidence type="ECO:0000313" key="3">
    <source>
        <dbReference type="EMBL" id="KAF5739501.1"/>
    </source>
</evidence>
<name>A0A7J7CZG7_TRIWF</name>
<proteinExistence type="predicted"/>
<evidence type="ECO:0000259" key="1">
    <source>
        <dbReference type="Pfam" id="PF00646"/>
    </source>
</evidence>
<feature type="domain" description="F-box" evidence="1">
    <location>
        <begin position="21"/>
        <end position="54"/>
    </location>
</feature>
<keyword evidence="4" id="KW-1185">Reference proteome</keyword>
<dbReference type="Pfam" id="PF03478">
    <property type="entry name" value="Beta-prop_KIB1-4"/>
    <property type="match status" value="1"/>
</dbReference>
<dbReference type="InterPro" id="IPR001810">
    <property type="entry name" value="F-box_dom"/>
</dbReference>
<dbReference type="AlphaFoldDB" id="A0A7J7CZG7"/>
<evidence type="ECO:0000259" key="2">
    <source>
        <dbReference type="Pfam" id="PF03478"/>
    </source>
</evidence>
<dbReference type="InterPro" id="IPR005174">
    <property type="entry name" value="KIB1-4_b-propeller"/>
</dbReference>
<protein>
    <submittedName>
        <fullName evidence="3">F-box/kelch-repeat protein</fullName>
    </submittedName>
</protein>
<evidence type="ECO:0000313" key="4">
    <source>
        <dbReference type="Proteomes" id="UP000593562"/>
    </source>
</evidence>
<sequence>MLDLPMSPKRRKVVVKESRDWSDLHGDILRLIKEKLCLIDQLRFRAVCRSWRSVPYVKSADKLPWILGLRKAFGCKFLAYYLYDPFNRIEYVLGHQLARSHNVEVYASKHGWLFLGDHESKLFLYHAFTKKTIHLPTLKLASTFFRSTGTFSTIPTSSDCVFYVLDSGWNQTDSIMLYTYRNGDLTWSKFELANPSLSLNIICSKEGLLYCFFDMAVMWAFDIACGDWRQIPIDASEIKYLDSDFQAKGMSPYRSFKVVESCGELLLVYYRFAFKPWYVFKLDWSLMAWVKQVELGNHALFIGETSFSIPTDGEIKSLAGHIYFHGDVRPHFYSFKNSARHKNSEFRPLRCKYYSHLKRLPRQFEWVWIEPHS</sequence>
<dbReference type="SUPFAM" id="SSF50965">
    <property type="entry name" value="Galactose oxidase, central domain"/>
    <property type="match status" value="1"/>
</dbReference>
<dbReference type="Gene3D" id="1.20.1280.50">
    <property type="match status" value="1"/>
</dbReference>
<gene>
    <name evidence="3" type="ORF">HS088_TW12G00707</name>
</gene>
<dbReference type="InterPro" id="IPR050942">
    <property type="entry name" value="F-box_BR-signaling"/>
</dbReference>
<accession>A0A7J7CZG7</accession>
<dbReference type="PANTHER" id="PTHR44259:SF114">
    <property type="entry name" value="OS06G0707300 PROTEIN"/>
    <property type="match status" value="1"/>
</dbReference>
<dbReference type="InParanoid" id="A0A7J7CZG7"/>
<feature type="domain" description="KIB1-4 beta-propeller" evidence="2">
    <location>
        <begin position="100"/>
        <end position="327"/>
    </location>
</feature>
<comment type="caution">
    <text evidence="3">The sequence shown here is derived from an EMBL/GenBank/DDBJ whole genome shotgun (WGS) entry which is preliminary data.</text>
</comment>
<dbReference type="Pfam" id="PF00646">
    <property type="entry name" value="F-box"/>
    <property type="match status" value="1"/>
</dbReference>
<dbReference type="OrthoDB" id="1863935at2759"/>
<dbReference type="Proteomes" id="UP000593562">
    <property type="component" value="Unassembled WGS sequence"/>
</dbReference>
<organism evidence="3 4">
    <name type="scientific">Tripterygium wilfordii</name>
    <name type="common">Thunder God vine</name>
    <dbReference type="NCBI Taxonomy" id="458696"/>
    <lineage>
        <taxon>Eukaryota</taxon>
        <taxon>Viridiplantae</taxon>
        <taxon>Streptophyta</taxon>
        <taxon>Embryophyta</taxon>
        <taxon>Tracheophyta</taxon>
        <taxon>Spermatophyta</taxon>
        <taxon>Magnoliopsida</taxon>
        <taxon>eudicotyledons</taxon>
        <taxon>Gunneridae</taxon>
        <taxon>Pentapetalae</taxon>
        <taxon>rosids</taxon>
        <taxon>fabids</taxon>
        <taxon>Celastrales</taxon>
        <taxon>Celastraceae</taxon>
        <taxon>Tripterygium</taxon>
    </lineage>
</organism>
<dbReference type="InterPro" id="IPR011043">
    <property type="entry name" value="Gal_Oxase/kelch_b-propeller"/>
</dbReference>
<dbReference type="PANTHER" id="PTHR44259">
    <property type="entry name" value="OS07G0183000 PROTEIN-RELATED"/>
    <property type="match status" value="1"/>
</dbReference>
<reference evidence="3 4" key="1">
    <citation type="journal article" date="2020" name="Nat. Commun.">
        <title>Genome of Tripterygium wilfordii and identification of cytochrome P450 involved in triptolide biosynthesis.</title>
        <authorList>
            <person name="Tu L."/>
            <person name="Su P."/>
            <person name="Zhang Z."/>
            <person name="Gao L."/>
            <person name="Wang J."/>
            <person name="Hu T."/>
            <person name="Zhou J."/>
            <person name="Zhang Y."/>
            <person name="Zhao Y."/>
            <person name="Liu Y."/>
            <person name="Song Y."/>
            <person name="Tong Y."/>
            <person name="Lu Y."/>
            <person name="Yang J."/>
            <person name="Xu C."/>
            <person name="Jia M."/>
            <person name="Peters R.J."/>
            <person name="Huang L."/>
            <person name="Gao W."/>
        </authorList>
    </citation>
    <scope>NUCLEOTIDE SEQUENCE [LARGE SCALE GENOMIC DNA]</scope>
    <source>
        <strain evidence="4">cv. XIE 37</strain>
        <tissue evidence="3">Leaf</tissue>
    </source>
</reference>
<dbReference type="EMBL" id="JAAARO010000012">
    <property type="protein sequence ID" value="KAF5739501.1"/>
    <property type="molecule type" value="Genomic_DNA"/>
</dbReference>